<dbReference type="GO" id="GO:0005634">
    <property type="term" value="C:nucleus"/>
    <property type="evidence" value="ECO:0007669"/>
    <property type="project" value="TreeGrafter"/>
</dbReference>
<comment type="similarity">
    <text evidence="3">Belongs to the WD repeat MDV1/CAF4 family.</text>
</comment>
<dbReference type="Proteomes" id="UP000799429">
    <property type="component" value="Unassembled WGS sequence"/>
</dbReference>
<reference evidence="8" key="1">
    <citation type="journal article" date="2020" name="Stud. Mycol.">
        <title>101 Dothideomycetes genomes: a test case for predicting lifestyles and emergence of pathogens.</title>
        <authorList>
            <person name="Haridas S."/>
            <person name="Albert R."/>
            <person name="Binder M."/>
            <person name="Bloem J."/>
            <person name="Labutti K."/>
            <person name="Salamov A."/>
            <person name="Andreopoulos B."/>
            <person name="Baker S."/>
            <person name="Barry K."/>
            <person name="Bills G."/>
            <person name="Bluhm B."/>
            <person name="Cannon C."/>
            <person name="Castanera R."/>
            <person name="Culley D."/>
            <person name="Daum C."/>
            <person name="Ezra D."/>
            <person name="Gonzalez J."/>
            <person name="Henrissat B."/>
            <person name="Kuo A."/>
            <person name="Liang C."/>
            <person name="Lipzen A."/>
            <person name="Lutzoni F."/>
            <person name="Magnuson J."/>
            <person name="Mondo S."/>
            <person name="Nolan M."/>
            <person name="Ohm R."/>
            <person name="Pangilinan J."/>
            <person name="Park H.-J."/>
            <person name="Ramirez L."/>
            <person name="Alfaro M."/>
            <person name="Sun H."/>
            <person name="Tritt A."/>
            <person name="Yoshinaga Y."/>
            <person name="Zwiers L.-H."/>
            <person name="Turgeon B."/>
            <person name="Goodwin S."/>
            <person name="Spatafora J."/>
            <person name="Crous P."/>
            <person name="Grigoriev I."/>
        </authorList>
    </citation>
    <scope>NUCLEOTIDE SEQUENCE</scope>
    <source>
        <strain evidence="8">CBS 101060</strain>
    </source>
</reference>
<dbReference type="PROSITE" id="PS50082">
    <property type="entry name" value="WD_REPEATS_2"/>
    <property type="match status" value="2"/>
</dbReference>
<keyword evidence="2" id="KW-0677">Repeat</keyword>
<evidence type="ECO:0000256" key="4">
    <source>
        <dbReference type="ARBA" id="ARBA00039789"/>
    </source>
</evidence>
<sequence length="818" mass="92062">MSGLEIVASVIAMINLSMKVTTLCFEYSQAEVDHIKDVFKDLQRLLQGPDGATLSVSQRISLSIKDCLSQLEKLEDQLKLGNTRKVMRRLRVRALKWPFTSKQIEKIISSLKRYEQTISLALQVDQTLKIDLARLPTAEGASFDSYIDEHDPRCLPNTRIELLQQITDWAEDTHGKSIYWLNGMAGTGKSTISRTVAQSFFAKGQLGASFFFKTGEGDRGNATRFFTTIATQLESSVSGLSQHIREVINTDSNISKKTLKDQFETLIFQPLLKTKIVSLQASRVVLVVDALDKCDREEDIKVILHLLSELKNISPVHLRIFLISRPELPIRLGFKKMSGGTYQDLVLHEIPKVIVEHDILVYFNHELKKIREELKMATPLFIFAATIYRFIGDTRGNPKRHQLIIDQTEEEIKILAEEFQELVGVIITLTSPLSTLSLANLLTIPKDEVACRLDPLHSILHIPASDTAPIDERKAHKLLSDKCLQLLLNSQHLKQDICNVQRPGTRQIEIDSKVIDSCLPPDIQYTCRYWVYHLEQSQSQLYDDDQVHIFLQKRVLYWLEALSLIGHLTESISMIDILQSLLEISVSTVLSQFIHDTKRFILSNRSIIEDAPLQIYSSALIFAPEKSIIRKIFKGHIPNWIAKLPKVKDDWSTLLQTLEGHTSSVSAVTFSPDGQVVASASGDRTVRLWDSKTGAGLSTLEGHTEWGHTGWVSAVTFSPDGQVVASASGDGTVRLWDSKTGAGRNVIRVDEDIHHLKFSSNGSYLDSDQGRICLDPVAGLFIQQHWLPLEFRATAVGFWDHLLVLGHWSGSITLLEIK</sequence>
<evidence type="ECO:0000256" key="5">
    <source>
        <dbReference type="ARBA" id="ARBA00043913"/>
    </source>
</evidence>
<proteinExistence type="inferred from homology"/>
<dbReference type="InterPro" id="IPR001680">
    <property type="entry name" value="WD40_rpt"/>
</dbReference>
<evidence type="ECO:0000256" key="6">
    <source>
        <dbReference type="PROSITE-ProRule" id="PRU00221"/>
    </source>
</evidence>
<dbReference type="AlphaFoldDB" id="A0A9P4S638"/>
<dbReference type="PROSITE" id="PS00678">
    <property type="entry name" value="WD_REPEATS_1"/>
    <property type="match status" value="2"/>
</dbReference>
<dbReference type="OrthoDB" id="674604at2759"/>
<dbReference type="InterPro" id="IPR056884">
    <property type="entry name" value="NPHP3-like_N"/>
</dbReference>
<feature type="repeat" description="WD" evidence="6">
    <location>
        <begin position="658"/>
        <end position="699"/>
    </location>
</feature>
<accession>A0A9P4S638</accession>
<organism evidence="8 9">
    <name type="scientific">Patellaria atrata CBS 101060</name>
    <dbReference type="NCBI Taxonomy" id="1346257"/>
    <lineage>
        <taxon>Eukaryota</taxon>
        <taxon>Fungi</taxon>
        <taxon>Dikarya</taxon>
        <taxon>Ascomycota</taxon>
        <taxon>Pezizomycotina</taxon>
        <taxon>Dothideomycetes</taxon>
        <taxon>Dothideomycetes incertae sedis</taxon>
        <taxon>Patellariales</taxon>
        <taxon>Patellariaceae</taxon>
        <taxon>Patellaria</taxon>
    </lineage>
</organism>
<dbReference type="Pfam" id="PF24883">
    <property type="entry name" value="NPHP3_N"/>
    <property type="match status" value="1"/>
</dbReference>
<name>A0A9P4S638_9PEZI</name>
<evidence type="ECO:0000313" key="9">
    <source>
        <dbReference type="Proteomes" id="UP000799429"/>
    </source>
</evidence>
<dbReference type="SMART" id="SM00320">
    <property type="entry name" value="WD40"/>
    <property type="match status" value="2"/>
</dbReference>
<evidence type="ECO:0000256" key="2">
    <source>
        <dbReference type="ARBA" id="ARBA00022737"/>
    </source>
</evidence>
<dbReference type="EMBL" id="MU006106">
    <property type="protein sequence ID" value="KAF2835972.1"/>
    <property type="molecule type" value="Genomic_DNA"/>
</dbReference>
<dbReference type="InterPro" id="IPR036322">
    <property type="entry name" value="WD40_repeat_dom_sf"/>
</dbReference>
<keyword evidence="1 6" id="KW-0853">WD repeat</keyword>
<feature type="domain" description="Nephrocystin 3-like N-terminal" evidence="7">
    <location>
        <begin position="164"/>
        <end position="325"/>
    </location>
</feature>
<feature type="repeat" description="WD" evidence="6">
    <location>
        <begin position="705"/>
        <end position="746"/>
    </location>
</feature>
<protein>
    <recommendedName>
        <fullName evidence="4">Mitochondrial division protein 1</fullName>
    </recommendedName>
</protein>
<dbReference type="PROSITE" id="PS50294">
    <property type="entry name" value="WD_REPEATS_REGION"/>
    <property type="match status" value="2"/>
</dbReference>
<dbReference type="GO" id="GO:1990234">
    <property type="term" value="C:transferase complex"/>
    <property type="evidence" value="ECO:0007669"/>
    <property type="project" value="UniProtKB-ARBA"/>
</dbReference>
<comment type="function">
    <text evidence="5">Involved in mitochondrial fission. Acts as an adapter protein required to form mitochondrial fission complexes. Formation of these complexes is required to promote constriction and fission of the mitochondrial compartment at a late step in mitochondrial division.</text>
</comment>
<dbReference type="SUPFAM" id="SSF52540">
    <property type="entry name" value="P-loop containing nucleoside triphosphate hydrolases"/>
    <property type="match status" value="1"/>
</dbReference>
<gene>
    <name evidence="8" type="ORF">M501DRAFT_1007778</name>
</gene>
<evidence type="ECO:0000313" key="8">
    <source>
        <dbReference type="EMBL" id="KAF2835972.1"/>
    </source>
</evidence>
<keyword evidence="9" id="KW-1185">Reference proteome</keyword>
<dbReference type="Gene3D" id="3.40.50.300">
    <property type="entry name" value="P-loop containing nucleotide triphosphate hydrolases"/>
    <property type="match status" value="1"/>
</dbReference>
<dbReference type="PANTHER" id="PTHR22847">
    <property type="entry name" value="WD40 REPEAT PROTEIN"/>
    <property type="match status" value="1"/>
</dbReference>
<dbReference type="InterPro" id="IPR019775">
    <property type="entry name" value="WD40_repeat_CS"/>
</dbReference>
<comment type="caution">
    <text evidence="8">The sequence shown here is derived from an EMBL/GenBank/DDBJ whole genome shotgun (WGS) entry which is preliminary data.</text>
</comment>
<evidence type="ECO:0000259" key="7">
    <source>
        <dbReference type="Pfam" id="PF24883"/>
    </source>
</evidence>
<dbReference type="Pfam" id="PF00400">
    <property type="entry name" value="WD40"/>
    <property type="match status" value="2"/>
</dbReference>
<dbReference type="InterPro" id="IPR015943">
    <property type="entry name" value="WD40/YVTN_repeat-like_dom_sf"/>
</dbReference>
<dbReference type="Gene3D" id="2.130.10.10">
    <property type="entry name" value="YVTN repeat-like/Quinoprotein amine dehydrogenase"/>
    <property type="match status" value="2"/>
</dbReference>
<dbReference type="InterPro" id="IPR027417">
    <property type="entry name" value="P-loop_NTPase"/>
</dbReference>
<dbReference type="SUPFAM" id="SSF50978">
    <property type="entry name" value="WD40 repeat-like"/>
    <property type="match status" value="1"/>
</dbReference>
<evidence type="ECO:0000256" key="1">
    <source>
        <dbReference type="ARBA" id="ARBA00022574"/>
    </source>
</evidence>
<evidence type="ECO:0000256" key="3">
    <source>
        <dbReference type="ARBA" id="ARBA00038415"/>
    </source>
</evidence>
<dbReference type="PANTHER" id="PTHR22847:SF637">
    <property type="entry name" value="WD REPEAT DOMAIN 5B"/>
    <property type="match status" value="1"/>
</dbReference>